<dbReference type="REBASE" id="25822">
    <property type="entry name" value="RcaSBMcrB2P"/>
</dbReference>
<evidence type="ECO:0000259" key="1">
    <source>
        <dbReference type="SMART" id="SM00901"/>
    </source>
</evidence>
<dbReference type="HOGENOM" id="CLU_050026_2_0_5"/>
<dbReference type="Proteomes" id="UP000002361">
    <property type="component" value="Chromosome"/>
</dbReference>
<protein>
    <submittedName>
        <fullName evidence="2">FRG domain protein</fullName>
    </submittedName>
</protein>
<dbReference type="InterPro" id="IPR014966">
    <property type="entry name" value="FRG-dom"/>
</dbReference>
<dbReference type="EMBL" id="CP001312">
    <property type="protein sequence ID" value="ADE86846.1"/>
    <property type="molecule type" value="Genomic_DNA"/>
</dbReference>
<dbReference type="eggNOG" id="COG4127">
    <property type="taxonomic scope" value="Bacteria"/>
</dbReference>
<feature type="domain" description="FRG" evidence="1">
    <location>
        <begin position="39"/>
        <end position="135"/>
    </location>
</feature>
<proteinExistence type="predicted"/>
<evidence type="ECO:0000313" key="2">
    <source>
        <dbReference type="EMBL" id="ADE86846.1"/>
    </source>
</evidence>
<dbReference type="SMART" id="SM00901">
    <property type="entry name" value="FRG"/>
    <property type="match status" value="1"/>
</dbReference>
<keyword evidence="3" id="KW-1185">Reference proteome</keyword>
<dbReference type="KEGG" id="rcp:RCAP_rcc03122"/>
<evidence type="ECO:0000313" key="3">
    <source>
        <dbReference type="Proteomes" id="UP000002361"/>
    </source>
</evidence>
<dbReference type="Pfam" id="PF08867">
    <property type="entry name" value="FRG"/>
    <property type="match status" value="1"/>
</dbReference>
<accession>D5AR41</accession>
<reference evidence="2 3" key="2">
    <citation type="journal article" date="2010" name="J. Bacteriol.">
        <title>Complete genome sequence of the photosynthetic purple nonsulfur bacterium Rhodobacter capsulatus SB 1003.</title>
        <authorList>
            <person name="Strnad H."/>
            <person name="Lapidus A."/>
            <person name="Paces J."/>
            <person name="Ulbrich P."/>
            <person name="Vlcek C."/>
            <person name="Paces V."/>
            <person name="Haselkorn R."/>
        </authorList>
    </citation>
    <scope>NUCLEOTIDE SEQUENCE [LARGE SCALE GENOMIC DNA]</scope>
    <source>
        <strain evidence="3">ATCC BAA-309 / NBRC 16581 / SB1003</strain>
    </source>
</reference>
<organism evidence="2 3">
    <name type="scientific">Rhodobacter capsulatus (strain ATCC BAA-309 / NBRC 16581 / SB1003)</name>
    <dbReference type="NCBI Taxonomy" id="272942"/>
    <lineage>
        <taxon>Bacteria</taxon>
        <taxon>Pseudomonadati</taxon>
        <taxon>Pseudomonadota</taxon>
        <taxon>Alphaproteobacteria</taxon>
        <taxon>Rhodobacterales</taxon>
        <taxon>Rhodobacter group</taxon>
        <taxon>Rhodobacter</taxon>
    </lineage>
</organism>
<sequence>MLFFCRSNLVEKMAKISSPCEIGSVTDLLEIVFGEKKSAASTRCFRGQKNASWPVKPSVSRKKASDAESKMFSEIALDAPGDFASDKTMFEKLVRAQHYELPTRLLDVSLNPLVALFFASEAHVEDDKEHDGAIHLYDVQAARTKHADSDTLSLICNLARLTDDEKSTLKAASKDCSSEEAIDSFRNLPACKRLCQFVKMEKPYFENSVQPIDLRKYYLARPYRNNKRIIAQSGAFIASGLLEYQALETSSLSDRYKKILVRAGDKSKIRADLDKLGINGGSLFPEIVSAAKNINARYD</sequence>
<gene>
    <name evidence="2" type="ordered locus">RCAP_rcc03122</name>
</gene>
<dbReference type="OrthoDB" id="9816036at2"/>
<dbReference type="AlphaFoldDB" id="D5AR41"/>
<reference key="1">
    <citation type="submission" date="2008-12" db="EMBL/GenBank/DDBJ databases">
        <title>Complete genome sequence of Rhodobacter capsulatus SB1003.</title>
        <authorList>
            <person name="Strnad H."/>
            <person name="Lapidus A."/>
            <person name="Vlcek C."/>
            <person name="Ulbrich P."/>
            <person name="Paces J."/>
            <person name="Maltsev N."/>
            <person name="Kumar V."/>
            <person name="Kogan Y."/>
            <person name="Milgram A."/>
            <person name="Rebrekov D."/>
            <person name="Mazur M."/>
            <person name="Cox R."/>
            <person name="Kyrpides N."/>
            <person name="Kolar M."/>
            <person name="Sachova J."/>
            <person name="Ridl J."/>
            <person name="Ivanova N."/>
            <person name="Kapatral V."/>
            <person name="Los T."/>
            <person name="Lykidis A."/>
            <person name="Mikhailova N."/>
            <person name="Reznik G."/>
            <person name="Vasieva O."/>
            <person name="Fonstein M."/>
            <person name="Paces V."/>
            <person name="Haselkorn R."/>
        </authorList>
    </citation>
    <scope>NUCLEOTIDE SEQUENCE</scope>
    <source>
        <strain>SB1003</strain>
    </source>
</reference>
<name>D5AR41_RHOCB</name>